<feature type="compositionally biased region" description="Low complexity" evidence="3">
    <location>
        <begin position="126"/>
        <end position="137"/>
    </location>
</feature>
<accession>A0AA88DEM8</accession>
<feature type="compositionally biased region" description="Basic and acidic residues" evidence="3">
    <location>
        <begin position="665"/>
        <end position="674"/>
    </location>
</feature>
<feature type="compositionally biased region" description="Low complexity" evidence="3">
    <location>
        <begin position="1267"/>
        <end position="1280"/>
    </location>
</feature>
<dbReference type="Gene3D" id="1.10.287.110">
    <property type="entry name" value="DnaJ domain"/>
    <property type="match status" value="1"/>
</dbReference>
<dbReference type="GO" id="GO:0072583">
    <property type="term" value="P:clathrin-dependent endocytosis"/>
    <property type="evidence" value="ECO:0007669"/>
    <property type="project" value="TreeGrafter"/>
</dbReference>
<dbReference type="PANTHER" id="PTHR23172:SF91">
    <property type="entry name" value="J DOMAIN-CONTAINING PROTEIN"/>
    <property type="match status" value="1"/>
</dbReference>
<dbReference type="GO" id="GO:0030276">
    <property type="term" value="F:clathrin binding"/>
    <property type="evidence" value="ECO:0007669"/>
    <property type="project" value="TreeGrafter"/>
</dbReference>
<dbReference type="Gramene" id="FCD_00008896-RA">
    <property type="protein sequence ID" value="FCD_00008896-RA:cds"/>
    <property type="gene ID" value="FCD_00008896"/>
</dbReference>
<feature type="region of interest" description="Disordered" evidence="3">
    <location>
        <begin position="1187"/>
        <end position="1328"/>
    </location>
</feature>
<feature type="compositionally biased region" description="Polar residues" evidence="3">
    <location>
        <begin position="1050"/>
        <end position="1062"/>
    </location>
</feature>
<feature type="coiled-coil region" evidence="2">
    <location>
        <begin position="337"/>
        <end position="364"/>
    </location>
</feature>
<name>A0AA88DEM8_FICCA</name>
<sequence>MEYGTASSVALSSKKLSNGHGFAGGSVYDGVFSAPSKFGVSTFSSRVEDYREIFGGSEASRGSSIPFLDVPELNERKTLVDVRSSELDYSAIFSGFGESGFAVRYEELSVEPNKTKKSEEARTQAEKSSPSEASESSTWTAGDRASSQEASQQALNGVKKFNMSYNKVGNGNANGTTGTNGTTYIAQLNAARGYACLIDEVTPLRRAESGTPVFSVVNDECSENSIRERMMQGNQFTRTTTDVRAGKIGKQTSGGDAIFQDNSNWFKSNSMGNSFDKYEVGHGTRPSKLPPSSSLPSKFNLGNNGDKTCTDEDSTNVDSPPYFGEEIDTNSVAATSAAALRKAIEEAQARIKMAKELMERKKAGLKNGVKLNFSDGVKPEERKEFKVAYAVNRSKKKTTPEPCKEEDVPLPVYSATRQQDTAGLCQGTTGFEVREKVPSAKEFDGKTPWKKISSQADQRWEEAEISEVEQFYEVENTSENWSPTTEVDIPLPVSAVTRKQNVVDLGNVTEDCKVHEFASSMKEGDRETPWKERRSIQVDHEEEKAELMETTEQFYEVDNTDKNWATVLEFEEMKTMQSVDENEWKERKRAEEVYEKPQHCGVSPKPAKEVYEKPQHCGISPRPAEEDDNSEKIKKSVKIPNGNKGESDRGKGGVKSVGDEEVPDHEENERKHQVAVELGESEEIVQASYDNDTYEENPIEFQEPVKDDKRLEIWGLEDIKQMERQSNSWAFFESEKRGEEACKQEKLEKVQSDAHDEEDNEETFTVNRASKKEMVKAKLDELHLGKKIADILSHNDESEANGEFEEAGGNEKLVMGDGSQKEEYENIEEETCQWVEAGRTETKIDLSEGDEEDMTAALGEPRNHGNKRGEADKICLQDESDNLSRHQKPILYAENEENVEVSQELPACKEGGSISEECEAFLETSENRNERESVKEKYDMVERGLLETDGFPQGLELTKIMKATEGTTEDFSDKHDVNNVGRIEMNFVQHPNDEPARQLEIVHDSREHIEELASETEKVKENVNESEVAVNQEDDKNTTECLDEQGCVDSGNNMKRPQSSDSCEGENLELDQEAKMSPGAENDHQHHEETPVSRSAEENEESCRESPPRQNAGTEENDQATVNVEESTSDNSLQKEVELEKEHLRIIDEAKEREREKEKERIAVERAIREARERAFAEARERAAAGRAAAEARQRVPAEARDRIGKTSAEVNDKSVAEKASKEAKLKAERAAVERATAEARERALEKAMSGKAASDARKQNPQYKGPYSSSTSRYPNSSNHAVSSSTERSDRANGESAQRCKARSERHERITERAEKALSEKNRRDLLAQKEQAERNRLAETLDIEVKRWSSGKEGNLRALLSTLHYILGPDSGWQPIPLTDIITATAVKKSYRKATLFVHPDKLQQRGANIQQKYTCEKVFDLLKDGWNKFNVEER</sequence>
<feature type="coiled-coil region" evidence="2">
    <location>
        <begin position="1140"/>
        <end position="1174"/>
    </location>
</feature>
<dbReference type="FunFam" id="1.10.287.110:FF:000009">
    <property type="entry name" value="Auxilin-related protein 1"/>
    <property type="match status" value="1"/>
</dbReference>
<feature type="compositionally biased region" description="Basic and acidic residues" evidence="3">
    <location>
        <begin position="606"/>
        <end position="615"/>
    </location>
</feature>
<dbReference type="GO" id="GO:0031982">
    <property type="term" value="C:vesicle"/>
    <property type="evidence" value="ECO:0007669"/>
    <property type="project" value="TreeGrafter"/>
</dbReference>
<feature type="compositionally biased region" description="Basic and acidic residues" evidence="3">
    <location>
        <begin position="745"/>
        <end position="754"/>
    </location>
</feature>
<keyword evidence="5" id="KW-1185">Reference proteome</keyword>
<feature type="compositionally biased region" description="Basic and acidic residues" evidence="3">
    <location>
        <begin position="1303"/>
        <end position="1328"/>
    </location>
</feature>
<dbReference type="SUPFAM" id="SSF46565">
    <property type="entry name" value="Chaperone J-domain"/>
    <property type="match status" value="1"/>
</dbReference>
<organism evidence="4 5">
    <name type="scientific">Ficus carica</name>
    <name type="common">Common fig</name>
    <dbReference type="NCBI Taxonomy" id="3494"/>
    <lineage>
        <taxon>Eukaryota</taxon>
        <taxon>Viridiplantae</taxon>
        <taxon>Streptophyta</taxon>
        <taxon>Embryophyta</taxon>
        <taxon>Tracheophyta</taxon>
        <taxon>Spermatophyta</taxon>
        <taxon>Magnoliopsida</taxon>
        <taxon>eudicotyledons</taxon>
        <taxon>Gunneridae</taxon>
        <taxon>Pentapetalae</taxon>
        <taxon>rosids</taxon>
        <taxon>fabids</taxon>
        <taxon>Rosales</taxon>
        <taxon>Moraceae</taxon>
        <taxon>Ficeae</taxon>
        <taxon>Ficus</taxon>
    </lineage>
</organism>
<feature type="compositionally biased region" description="Polar residues" evidence="3">
    <location>
        <begin position="1108"/>
        <end position="1132"/>
    </location>
</feature>
<feature type="compositionally biased region" description="Basic and acidic residues" evidence="3">
    <location>
        <begin position="113"/>
        <end position="125"/>
    </location>
</feature>
<dbReference type="GO" id="GO:0072318">
    <property type="term" value="P:clathrin coat disassembly"/>
    <property type="evidence" value="ECO:0007669"/>
    <property type="project" value="TreeGrafter"/>
</dbReference>
<feature type="compositionally biased region" description="Acidic residues" evidence="3">
    <location>
        <begin position="798"/>
        <end position="808"/>
    </location>
</feature>
<feature type="compositionally biased region" description="Basic and acidic residues" evidence="3">
    <location>
        <begin position="582"/>
        <end position="598"/>
    </location>
</feature>
<evidence type="ECO:0000256" key="1">
    <source>
        <dbReference type="ARBA" id="ARBA00023054"/>
    </source>
</evidence>
<keyword evidence="1 2" id="KW-0175">Coiled coil</keyword>
<dbReference type="Proteomes" id="UP001187192">
    <property type="component" value="Unassembled WGS sequence"/>
</dbReference>
<feature type="region of interest" description="Disordered" evidence="3">
    <location>
        <begin position="578"/>
        <end position="682"/>
    </location>
</feature>
<feature type="region of interest" description="Disordered" evidence="3">
    <location>
        <begin position="281"/>
        <end position="315"/>
    </location>
</feature>
<gene>
    <name evidence="4" type="ORF">TIFTF001_005351</name>
</gene>
<feature type="compositionally biased region" description="Basic and acidic residues" evidence="3">
    <location>
        <begin position="1081"/>
        <end position="1107"/>
    </location>
</feature>
<feature type="compositionally biased region" description="Low complexity" evidence="3">
    <location>
        <begin position="286"/>
        <end position="298"/>
    </location>
</feature>
<evidence type="ECO:0000313" key="5">
    <source>
        <dbReference type="Proteomes" id="UP001187192"/>
    </source>
</evidence>
<evidence type="ECO:0000256" key="3">
    <source>
        <dbReference type="SAM" id="MobiDB-lite"/>
    </source>
</evidence>
<comment type="caution">
    <text evidence="4">The sequence shown here is derived from an EMBL/GenBank/DDBJ whole genome shotgun (WGS) entry which is preliminary data.</text>
</comment>
<dbReference type="EMBL" id="BTGU01000005">
    <property type="protein sequence ID" value="GMN35529.1"/>
    <property type="molecule type" value="Genomic_DNA"/>
</dbReference>
<feature type="region of interest" description="Disordered" evidence="3">
    <location>
        <begin position="112"/>
        <end position="152"/>
    </location>
</feature>
<feature type="compositionally biased region" description="Basic and acidic residues" evidence="3">
    <location>
        <begin position="1013"/>
        <end position="1023"/>
    </location>
</feature>
<evidence type="ECO:0000313" key="4">
    <source>
        <dbReference type="EMBL" id="GMN35529.1"/>
    </source>
</evidence>
<feature type="region of interest" description="Disordered" evidence="3">
    <location>
        <begin position="745"/>
        <end position="764"/>
    </location>
</feature>
<evidence type="ECO:0008006" key="6">
    <source>
        <dbReference type="Google" id="ProtNLM"/>
    </source>
</evidence>
<feature type="region of interest" description="Disordered" evidence="3">
    <location>
        <begin position="796"/>
        <end position="871"/>
    </location>
</feature>
<dbReference type="GO" id="GO:0005737">
    <property type="term" value="C:cytoplasm"/>
    <property type="evidence" value="ECO:0007669"/>
    <property type="project" value="TreeGrafter"/>
</dbReference>
<protein>
    <recommendedName>
        <fullName evidence="6">J domain-containing protein</fullName>
    </recommendedName>
</protein>
<reference evidence="4" key="1">
    <citation type="submission" date="2023-07" db="EMBL/GenBank/DDBJ databases">
        <title>draft genome sequence of fig (Ficus carica).</title>
        <authorList>
            <person name="Takahashi T."/>
            <person name="Nishimura K."/>
        </authorList>
    </citation>
    <scope>NUCLEOTIDE SEQUENCE</scope>
</reference>
<dbReference type="InterPro" id="IPR036869">
    <property type="entry name" value="J_dom_sf"/>
</dbReference>
<dbReference type="PANTHER" id="PTHR23172">
    <property type="entry name" value="AUXILIN/CYCLIN G-ASSOCIATED KINASE-RELATED"/>
    <property type="match status" value="1"/>
</dbReference>
<evidence type="ECO:0000256" key="2">
    <source>
        <dbReference type="SAM" id="Coils"/>
    </source>
</evidence>
<feature type="region of interest" description="Disordered" evidence="3">
    <location>
        <begin position="1013"/>
        <end position="1137"/>
    </location>
</feature>
<proteinExistence type="predicted"/>
<feature type="compositionally biased region" description="Basic and acidic residues" evidence="3">
    <location>
        <begin position="1187"/>
        <end position="1246"/>
    </location>
</feature>
<feature type="compositionally biased region" description="Basic and acidic residues" evidence="3">
    <location>
        <begin position="861"/>
        <end position="871"/>
    </location>
</feature>